<dbReference type="EMBL" id="ALBS01000300">
    <property type="protein sequence ID" value="EJT46206.1"/>
    <property type="molecule type" value="Genomic_DNA"/>
</dbReference>
<accession>J5SL10</accession>
<proteinExistence type="predicted"/>
<comment type="caution">
    <text evidence="2">The sequence shown here is derived from an EMBL/GenBank/DDBJ whole genome shotgun (WGS) entry which is preliminary data.</text>
</comment>
<organism evidence="2 3">
    <name type="scientific">Trichosporon asahii var. asahii (strain ATCC 90039 / CBS 2479 / JCM 2466 / KCTC 7840 / NBRC 103889/ NCYC 2677 / UAMH 7654)</name>
    <name type="common">Yeast</name>
    <dbReference type="NCBI Taxonomy" id="1186058"/>
    <lineage>
        <taxon>Eukaryota</taxon>
        <taxon>Fungi</taxon>
        <taxon>Dikarya</taxon>
        <taxon>Basidiomycota</taxon>
        <taxon>Agaricomycotina</taxon>
        <taxon>Tremellomycetes</taxon>
        <taxon>Trichosporonales</taxon>
        <taxon>Trichosporonaceae</taxon>
        <taxon>Trichosporon</taxon>
    </lineage>
</organism>
<feature type="region of interest" description="Disordered" evidence="1">
    <location>
        <begin position="53"/>
        <end position="120"/>
    </location>
</feature>
<name>J5SL10_TRIAS</name>
<gene>
    <name evidence="2" type="ORF">A1Q1_05290</name>
</gene>
<feature type="compositionally biased region" description="Basic and acidic residues" evidence="1">
    <location>
        <begin position="91"/>
        <end position="100"/>
    </location>
</feature>
<dbReference type="Proteomes" id="UP000002748">
    <property type="component" value="Unassembled WGS sequence"/>
</dbReference>
<dbReference type="GeneID" id="25988802"/>
<reference evidence="2 3" key="1">
    <citation type="journal article" date="2012" name="Eukaryot. Cell">
        <title>Draft genome sequence of CBS 2479, the standard type strain of Trichosporon asahii.</title>
        <authorList>
            <person name="Yang R.Y."/>
            <person name="Li H.T."/>
            <person name="Zhu H."/>
            <person name="Zhou G.P."/>
            <person name="Wang M."/>
            <person name="Wang L."/>
        </authorList>
    </citation>
    <scope>NUCLEOTIDE SEQUENCE [LARGE SCALE GENOMIC DNA]</scope>
    <source>
        <strain evidence="3">ATCC 90039 / CBS 2479 / JCM 2466 / KCTC 7840 / NCYC 2677 / UAMH 7654</strain>
    </source>
</reference>
<dbReference type="KEGG" id="tasa:A1Q1_05290"/>
<dbReference type="HOGENOM" id="CLU_2051312_0_0_1"/>
<protein>
    <submittedName>
        <fullName evidence="2">Uncharacterized protein</fullName>
    </submittedName>
</protein>
<dbReference type="VEuPathDB" id="FungiDB:A1Q1_05290"/>
<evidence type="ECO:0000313" key="2">
    <source>
        <dbReference type="EMBL" id="EJT46206.1"/>
    </source>
</evidence>
<evidence type="ECO:0000313" key="3">
    <source>
        <dbReference type="Proteomes" id="UP000002748"/>
    </source>
</evidence>
<dbReference type="RefSeq" id="XP_014177497.1">
    <property type="nucleotide sequence ID" value="XM_014322022.1"/>
</dbReference>
<sequence length="120" mass="12266">MHANSAARHVDFGAYAAQYLLHSLEVGREQVVMPACQGLDELQSEAGIGAPVSAPGSFGMGEYDATHQLPIVPGSAFGPSSAAKRSQPVRSGKEPDEDRAPSPAAVPTLRARGGAGVPSS</sequence>
<evidence type="ECO:0000256" key="1">
    <source>
        <dbReference type="SAM" id="MobiDB-lite"/>
    </source>
</evidence>
<dbReference type="AlphaFoldDB" id="J5SL10"/>